<keyword evidence="1" id="KW-0812">Transmembrane</keyword>
<feature type="transmembrane region" description="Helical" evidence="1">
    <location>
        <begin position="72"/>
        <end position="92"/>
    </location>
</feature>
<evidence type="ECO:0000313" key="2">
    <source>
        <dbReference type="EMBL" id="QTD48065.1"/>
    </source>
</evidence>
<organism evidence="2 3">
    <name type="scientific">Sulfidibacter corallicola</name>
    <dbReference type="NCBI Taxonomy" id="2818388"/>
    <lineage>
        <taxon>Bacteria</taxon>
        <taxon>Pseudomonadati</taxon>
        <taxon>Acidobacteriota</taxon>
        <taxon>Holophagae</taxon>
        <taxon>Acanthopleuribacterales</taxon>
        <taxon>Acanthopleuribacteraceae</taxon>
        <taxon>Sulfidibacter</taxon>
    </lineage>
</organism>
<dbReference type="Proteomes" id="UP000663929">
    <property type="component" value="Chromosome"/>
</dbReference>
<keyword evidence="1" id="KW-1133">Transmembrane helix</keyword>
<protein>
    <submittedName>
        <fullName evidence="2">Uncharacterized protein</fullName>
    </submittedName>
</protein>
<dbReference type="KEGG" id="scor:J3U87_20975"/>
<keyword evidence="1" id="KW-0472">Membrane</keyword>
<keyword evidence="3" id="KW-1185">Reference proteome</keyword>
<feature type="transmembrane region" description="Helical" evidence="1">
    <location>
        <begin position="12"/>
        <end position="33"/>
    </location>
</feature>
<name>A0A8A4TN99_SULCO</name>
<proteinExistence type="predicted"/>
<dbReference type="EMBL" id="CP071793">
    <property type="protein sequence ID" value="QTD48065.1"/>
    <property type="molecule type" value="Genomic_DNA"/>
</dbReference>
<evidence type="ECO:0000313" key="3">
    <source>
        <dbReference type="Proteomes" id="UP000663929"/>
    </source>
</evidence>
<dbReference type="AlphaFoldDB" id="A0A8A4TN99"/>
<feature type="transmembrane region" description="Helical" evidence="1">
    <location>
        <begin position="45"/>
        <end position="60"/>
    </location>
</feature>
<reference evidence="2" key="1">
    <citation type="submission" date="2021-03" db="EMBL/GenBank/DDBJ databases">
        <title>Acanthopleuribacteraceae sp. M133.</title>
        <authorList>
            <person name="Wang G."/>
        </authorList>
    </citation>
    <scope>NUCLEOTIDE SEQUENCE</scope>
    <source>
        <strain evidence="2">M133</strain>
    </source>
</reference>
<accession>A0A8A4TN99</accession>
<gene>
    <name evidence="2" type="ORF">J3U87_20975</name>
</gene>
<evidence type="ECO:0000256" key="1">
    <source>
        <dbReference type="SAM" id="Phobius"/>
    </source>
</evidence>
<dbReference type="RefSeq" id="WP_237377727.1">
    <property type="nucleotide sequence ID" value="NZ_CP071793.1"/>
</dbReference>
<sequence length="290" mass="33029">MIAITTLTFHNGLLWFLLAALTIYLPLRLVRLIRTARGIREDRRWFYTYGLWFPLLLFLQEGMPPWRCHPDLVLVVEALVLLGMVLDFLYFFGLKSKGGVRHQIMSAAFSVLLSLPWARGLLLPNTGPALQVPVYERAVLWTDTWWKPEVYYLMNSPRSENMRAAALYGDPHEGKAVFSPLTGTVQAVDERGFVTLVDETETLRISVGPIMPETLMIRQGQPVFADQPLGLLDKTQDIPGIRLVIHDGKRIRFGPCIGGRYVAREAEALFPRRNLTFASRSKSRFRFADP</sequence>